<dbReference type="HOGENOM" id="CLU_099771_0_0_9"/>
<dbReference type="Gene3D" id="3.10.580.10">
    <property type="entry name" value="CBS-domain"/>
    <property type="match status" value="1"/>
</dbReference>
<evidence type="ECO:0000313" key="3">
    <source>
        <dbReference type="EMBL" id="ADU29374.1"/>
    </source>
</evidence>
<proteinExistence type="predicted"/>
<name>E6TQZ8_EVAC2</name>
<evidence type="ECO:0000259" key="2">
    <source>
        <dbReference type="PROSITE" id="PS51371"/>
    </source>
</evidence>
<dbReference type="RefSeq" id="WP_013487715.1">
    <property type="nucleotide sequence ID" value="NC_014829.1"/>
</dbReference>
<sequence>MENADRFLEAFNRIDKLLRGILKISGDRHVDFVELVKKSSESNSIVRRFKEDLLLFSKLRNVIVHDKTQPNIFIAEPHETTVEKIKKIEMEIKDPKKVIPEYQRNVVIFNLDNTLTDVLLAVKEYGYSQFPVYHNEEFKGLLTENGITAFLAREVNEELIMLPERLVEEVLSLEESNTNYKFISREASIYEAKELFKSSVDTDRLDALLVTHSGKSTESLLGIITLWDVVQVS</sequence>
<dbReference type="STRING" id="649639.Bcell_1104"/>
<dbReference type="Pfam" id="PF00571">
    <property type="entry name" value="CBS"/>
    <property type="match status" value="2"/>
</dbReference>
<dbReference type="OrthoDB" id="49104at2"/>
<dbReference type="PROSITE" id="PS51371">
    <property type="entry name" value="CBS"/>
    <property type="match status" value="1"/>
</dbReference>
<dbReference type="KEGG" id="bco:Bcell_1104"/>
<protein>
    <submittedName>
        <fullName evidence="3">CBS domain containing protein</fullName>
    </submittedName>
</protein>
<organism evidence="3 4">
    <name type="scientific">Evansella cellulosilytica (strain ATCC 21833 / DSM 2522 / FERM P-1141 / JCM 9156 / N-4)</name>
    <name type="common">Bacillus cellulosilyticus</name>
    <dbReference type="NCBI Taxonomy" id="649639"/>
    <lineage>
        <taxon>Bacteria</taxon>
        <taxon>Bacillati</taxon>
        <taxon>Bacillota</taxon>
        <taxon>Bacilli</taxon>
        <taxon>Bacillales</taxon>
        <taxon>Bacillaceae</taxon>
        <taxon>Evansella</taxon>
    </lineage>
</organism>
<keyword evidence="1" id="KW-0129">CBS domain</keyword>
<evidence type="ECO:0000313" key="4">
    <source>
        <dbReference type="Proteomes" id="UP000001401"/>
    </source>
</evidence>
<dbReference type="EMBL" id="CP002394">
    <property type="protein sequence ID" value="ADU29374.1"/>
    <property type="molecule type" value="Genomic_DNA"/>
</dbReference>
<reference evidence="3" key="1">
    <citation type="submission" date="2010-12" db="EMBL/GenBank/DDBJ databases">
        <title>Complete sequence of Bacillus cellulosilyticus DSM 2522.</title>
        <authorList>
            <consortium name="US DOE Joint Genome Institute"/>
            <person name="Lucas S."/>
            <person name="Copeland A."/>
            <person name="Lapidus A."/>
            <person name="Cheng J.-F."/>
            <person name="Bruce D."/>
            <person name="Goodwin L."/>
            <person name="Pitluck S."/>
            <person name="Chertkov O."/>
            <person name="Detter J.C."/>
            <person name="Han C."/>
            <person name="Tapia R."/>
            <person name="Land M."/>
            <person name="Hauser L."/>
            <person name="Jeffries C."/>
            <person name="Kyrpides N."/>
            <person name="Ivanova N."/>
            <person name="Mikhailova N."/>
            <person name="Brumm P."/>
            <person name="Mead D."/>
            <person name="Woyke T."/>
        </authorList>
    </citation>
    <scope>NUCLEOTIDE SEQUENCE [LARGE SCALE GENOMIC DNA]</scope>
    <source>
        <strain evidence="3">DSM 2522</strain>
    </source>
</reference>
<accession>E6TQZ8</accession>
<dbReference type="SUPFAM" id="SSF54631">
    <property type="entry name" value="CBS-domain pair"/>
    <property type="match status" value="1"/>
</dbReference>
<dbReference type="Proteomes" id="UP000001401">
    <property type="component" value="Chromosome"/>
</dbReference>
<keyword evidence="4" id="KW-1185">Reference proteome</keyword>
<gene>
    <name evidence="3" type="ordered locus">Bcell_1104</name>
</gene>
<feature type="domain" description="CBS" evidence="2">
    <location>
        <begin position="102"/>
        <end position="158"/>
    </location>
</feature>
<dbReference type="AlphaFoldDB" id="E6TQZ8"/>
<dbReference type="InterPro" id="IPR046342">
    <property type="entry name" value="CBS_dom_sf"/>
</dbReference>
<dbReference type="InterPro" id="IPR000644">
    <property type="entry name" value="CBS_dom"/>
</dbReference>
<dbReference type="eggNOG" id="COG0517">
    <property type="taxonomic scope" value="Bacteria"/>
</dbReference>
<evidence type="ECO:0000256" key="1">
    <source>
        <dbReference type="PROSITE-ProRule" id="PRU00703"/>
    </source>
</evidence>